<comment type="caution">
    <text evidence="2">The sequence shown here is derived from an EMBL/GenBank/DDBJ whole genome shotgun (WGS) entry which is preliminary data.</text>
</comment>
<evidence type="ECO:0000256" key="1">
    <source>
        <dbReference type="SAM" id="SignalP"/>
    </source>
</evidence>
<feature type="signal peptide" evidence="1">
    <location>
        <begin position="1"/>
        <end position="19"/>
    </location>
</feature>
<keyword evidence="1" id="KW-0732">Signal</keyword>
<feature type="chain" id="PRO_5014466610" description="DUF4302 domain-containing protein" evidence="1">
    <location>
        <begin position="20"/>
        <end position="436"/>
    </location>
</feature>
<gene>
    <name evidence="2" type="ORF">BFS16_09620</name>
</gene>
<dbReference type="Proteomes" id="UP000236634">
    <property type="component" value="Unassembled WGS sequence"/>
</dbReference>
<proteinExistence type="predicted"/>
<evidence type="ECO:0000313" key="3">
    <source>
        <dbReference type="Proteomes" id="UP000236634"/>
    </source>
</evidence>
<organism evidence="2 3">
    <name type="scientific">Hoylesella timonensis</name>
    <dbReference type="NCBI Taxonomy" id="386414"/>
    <lineage>
        <taxon>Bacteria</taxon>
        <taxon>Pseudomonadati</taxon>
        <taxon>Bacteroidota</taxon>
        <taxon>Bacteroidia</taxon>
        <taxon>Bacteroidales</taxon>
        <taxon>Prevotellaceae</taxon>
        <taxon>Hoylesella</taxon>
    </lineage>
</organism>
<sequence length="436" mass="49129">MKKIFNLFTFLAAILLATACSPEVDDLFDKSSSQRISEAINNTKDILTTPADGWVMHYYGSPMYGGYNVLCKFDKNDRVTVASEVAGKDSTFTSHYKIEQSQGVILSFDEYNDIFHYFSDPHNPDKNGVDGKGMLGDLEFRVMKASADSIILKGKKHNNRVVMVPLKKSTNWASYIDAVQKRFASMKYNIYEVVIKGKSYRALRSHHTISFTNPDSQDETRLNFVVTAKGIKLYKPVTIAGETFSEFIYSDDDKWVDANNKNVVLKPVVPPITEQFVSANWYFAFSNFSAYGQRFWNMIKPGAASMGENIISAGLGTELINKNKGPQFGLTFASKGGEGTYWCQYYFTYKIIGADQISIGFEGKGNGNAMYYANNAGYLPCVLPFVNNVNKKFVDRVFKLETDNLKNPTYIKFTEVDNSENTFTVTRNKVVDFFAN</sequence>
<dbReference type="AlphaFoldDB" id="A0A2K0XF72"/>
<evidence type="ECO:0000313" key="2">
    <source>
        <dbReference type="EMBL" id="PNP93172.1"/>
    </source>
</evidence>
<dbReference type="PROSITE" id="PS51257">
    <property type="entry name" value="PROKAR_LIPOPROTEIN"/>
    <property type="match status" value="1"/>
</dbReference>
<reference evidence="2 3" key="1">
    <citation type="submission" date="2017-03" db="EMBL/GenBank/DDBJ databases">
        <authorList>
            <person name="Afonso C.L."/>
            <person name="Miller P.J."/>
            <person name="Scott M.A."/>
            <person name="Spackman E."/>
            <person name="Goraichik I."/>
            <person name="Dimitrov K.M."/>
            <person name="Suarez D.L."/>
            <person name="Swayne D.E."/>
        </authorList>
    </citation>
    <scope>NUCLEOTIDE SEQUENCE [LARGE SCALE GENOMIC DNA]</scope>
    <source>
        <strain evidence="2 3">DNF00076</strain>
    </source>
</reference>
<dbReference type="EMBL" id="NBAX01000008">
    <property type="protein sequence ID" value="PNP93172.1"/>
    <property type="molecule type" value="Genomic_DNA"/>
</dbReference>
<dbReference type="Pfam" id="PF14135">
    <property type="entry name" value="DUF4302"/>
    <property type="match status" value="1"/>
</dbReference>
<accession>A0A2K0XF72</accession>
<evidence type="ECO:0008006" key="4">
    <source>
        <dbReference type="Google" id="ProtNLM"/>
    </source>
</evidence>
<dbReference type="RefSeq" id="WP_103003798.1">
    <property type="nucleotide sequence ID" value="NZ_NBAX01000008.1"/>
</dbReference>
<protein>
    <recommendedName>
        <fullName evidence="4">DUF4302 domain-containing protein</fullName>
    </recommendedName>
</protein>
<name>A0A2K0XF72_9BACT</name>
<dbReference type="InterPro" id="IPR025396">
    <property type="entry name" value="DUF4302"/>
</dbReference>